<sequence>MELDYIGNVNAYGENIVRLYNFNKDEASKLSDLIEKTIVKGKKKLDLSQVDFIERRNCNLILGIYESDEGIFSVDGETFYCALTLDGYRHMLTLLAPFCQKDSKSHQYLYDIDNPTDFLLSPAGTW</sequence>
<dbReference type="Proteomes" id="UP000199021">
    <property type="component" value="Unassembled WGS sequence"/>
</dbReference>
<keyword evidence="2" id="KW-1185">Reference proteome</keyword>
<dbReference type="OrthoDB" id="1201356at2"/>
<proteinExistence type="predicted"/>
<reference evidence="2" key="1">
    <citation type="submission" date="2016-10" db="EMBL/GenBank/DDBJ databases">
        <authorList>
            <person name="Varghese N."/>
            <person name="Submissions S."/>
        </authorList>
    </citation>
    <scope>NUCLEOTIDE SEQUENCE [LARGE SCALE GENOMIC DNA]</scope>
    <source>
        <strain evidence="2">DSM 24740</strain>
    </source>
</reference>
<dbReference type="RefSeq" id="WP_090168517.1">
    <property type="nucleotide sequence ID" value="NZ_FOFB01000011.1"/>
</dbReference>
<evidence type="ECO:0000313" key="1">
    <source>
        <dbReference type="EMBL" id="SEQ53896.1"/>
    </source>
</evidence>
<dbReference type="InParanoid" id="A0A1H9GUT9"/>
<protein>
    <submittedName>
        <fullName evidence="1">Uncharacterized protein</fullName>
    </submittedName>
</protein>
<evidence type="ECO:0000313" key="2">
    <source>
        <dbReference type="Proteomes" id="UP000199021"/>
    </source>
</evidence>
<accession>A0A1H9GUT9</accession>
<gene>
    <name evidence="1" type="ORF">SAMN05444359_111118</name>
</gene>
<dbReference type="STRING" id="478744.SAMN05444359_111118"/>
<organism evidence="1 2">
    <name type="scientific">Neolewinella agarilytica</name>
    <dbReference type="NCBI Taxonomy" id="478744"/>
    <lineage>
        <taxon>Bacteria</taxon>
        <taxon>Pseudomonadati</taxon>
        <taxon>Bacteroidota</taxon>
        <taxon>Saprospiria</taxon>
        <taxon>Saprospirales</taxon>
        <taxon>Lewinellaceae</taxon>
        <taxon>Neolewinella</taxon>
    </lineage>
</organism>
<dbReference type="EMBL" id="FOFB01000011">
    <property type="protein sequence ID" value="SEQ53896.1"/>
    <property type="molecule type" value="Genomic_DNA"/>
</dbReference>
<dbReference type="AlphaFoldDB" id="A0A1H9GUT9"/>
<name>A0A1H9GUT9_9BACT</name>